<dbReference type="SMART" id="SM00363">
    <property type="entry name" value="S4"/>
    <property type="match status" value="1"/>
</dbReference>
<evidence type="ECO:0000313" key="10">
    <source>
        <dbReference type="Proteomes" id="UP000514720"/>
    </source>
</evidence>
<dbReference type="InterPro" id="IPR002942">
    <property type="entry name" value="S4_RNA-bd"/>
</dbReference>
<dbReference type="EC" id="5.4.99.-" evidence="7"/>
<evidence type="ECO:0000256" key="7">
    <source>
        <dbReference type="RuleBase" id="RU362028"/>
    </source>
</evidence>
<dbReference type="Gene3D" id="3.10.290.10">
    <property type="entry name" value="RNA-binding S4 domain"/>
    <property type="match status" value="1"/>
</dbReference>
<dbReference type="GO" id="GO:0003723">
    <property type="term" value="F:RNA binding"/>
    <property type="evidence" value="ECO:0007669"/>
    <property type="project" value="UniProtKB-KW"/>
</dbReference>
<protein>
    <recommendedName>
        <fullName evidence="7">Pseudouridine synthase</fullName>
        <ecNumber evidence="7">5.4.99.-</ecNumber>
    </recommendedName>
</protein>
<comment type="catalytic activity">
    <reaction evidence="1 7">
        <text>a uridine in RNA = a pseudouridine in RNA</text>
        <dbReference type="Rhea" id="RHEA:48348"/>
        <dbReference type="Rhea" id="RHEA-COMP:12068"/>
        <dbReference type="Rhea" id="RHEA-COMP:12069"/>
        <dbReference type="ChEBI" id="CHEBI:65314"/>
        <dbReference type="ChEBI" id="CHEBI:65315"/>
    </reaction>
</comment>
<dbReference type="Pfam" id="PF01479">
    <property type="entry name" value="S4"/>
    <property type="match status" value="1"/>
</dbReference>
<evidence type="ECO:0000259" key="8">
    <source>
        <dbReference type="SMART" id="SM00363"/>
    </source>
</evidence>
<evidence type="ECO:0000256" key="3">
    <source>
        <dbReference type="ARBA" id="ARBA00022884"/>
    </source>
</evidence>
<dbReference type="NCBIfam" id="TIGR00005">
    <property type="entry name" value="rluA_subfam"/>
    <property type="match status" value="1"/>
</dbReference>
<dbReference type="GO" id="GO:0000455">
    <property type="term" value="P:enzyme-directed rRNA pseudouridine synthesis"/>
    <property type="evidence" value="ECO:0007669"/>
    <property type="project" value="UniProtKB-ARBA"/>
</dbReference>
<evidence type="ECO:0000256" key="2">
    <source>
        <dbReference type="ARBA" id="ARBA00010876"/>
    </source>
</evidence>
<dbReference type="InterPro" id="IPR020103">
    <property type="entry name" value="PsdUridine_synth_cat_dom_sf"/>
</dbReference>
<evidence type="ECO:0000313" key="9">
    <source>
        <dbReference type="EMBL" id="QMS85876.1"/>
    </source>
</evidence>
<reference evidence="9 10" key="1">
    <citation type="submission" date="2020-02" db="EMBL/GenBank/DDBJ databases">
        <authorList>
            <person name="Zheng R.K."/>
            <person name="Sun C.M."/>
        </authorList>
    </citation>
    <scope>NUCLEOTIDE SEQUENCE [LARGE SCALE GENOMIC DNA]</scope>
    <source>
        <strain evidence="10">zrk13</strain>
    </source>
</reference>
<organism evidence="9 10">
    <name type="scientific">Candidatus Xianfuyuplasma coldseepsis</name>
    <dbReference type="NCBI Taxonomy" id="2782163"/>
    <lineage>
        <taxon>Bacteria</taxon>
        <taxon>Bacillati</taxon>
        <taxon>Mycoplasmatota</taxon>
        <taxon>Mollicutes</taxon>
        <taxon>Candidatus Izemoplasmatales</taxon>
        <taxon>Candidatus Izemoplasmataceae</taxon>
        <taxon>Candidatus Xianfuyuplasma</taxon>
    </lineage>
</organism>
<dbReference type="Gene3D" id="3.30.2350.10">
    <property type="entry name" value="Pseudouridine synthase"/>
    <property type="match status" value="1"/>
</dbReference>
<gene>
    <name evidence="9" type="ORF">G4Z02_08990</name>
</gene>
<evidence type="ECO:0000256" key="5">
    <source>
        <dbReference type="PIRSR" id="PIRSR606225-1"/>
    </source>
</evidence>
<dbReference type="CDD" id="cd00165">
    <property type="entry name" value="S4"/>
    <property type="match status" value="1"/>
</dbReference>
<dbReference type="PANTHER" id="PTHR21600:SF44">
    <property type="entry name" value="RIBOSOMAL LARGE SUBUNIT PSEUDOURIDINE SYNTHASE D"/>
    <property type="match status" value="1"/>
</dbReference>
<comment type="function">
    <text evidence="7">Responsible for synthesis of pseudouridine from uracil.</text>
</comment>
<keyword evidence="3 6" id="KW-0694">RNA-binding</keyword>
<dbReference type="Proteomes" id="UP000514720">
    <property type="component" value="Chromosome"/>
</dbReference>
<dbReference type="InterPro" id="IPR006225">
    <property type="entry name" value="PsdUridine_synth_RluC/D"/>
</dbReference>
<dbReference type="PROSITE" id="PS50889">
    <property type="entry name" value="S4"/>
    <property type="match status" value="1"/>
</dbReference>
<comment type="similarity">
    <text evidence="2 7">Belongs to the pseudouridine synthase RluA family.</text>
</comment>
<proteinExistence type="inferred from homology"/>
<dbReference type="SUPFAM" id="SSF55174">
    <property type="entry name" value="Alpha-L RNA-binding motif"/>
    <property type="match status" value="1"/>
</dbReference>
<dbReference type="InterPro" id="IPR050188">
    <property type="entry name" value="RluA_PseudoU_synthase"/>
</dbReference>
<accession>A0A7L7KUF5</accession>
<dbReference type="CDD" id="cd02869">
    <property type="entry name" value="PseudoU_synth_RluA_like"/>
    <property type="match status" value="1"/>
</dbReference>
<feature type="domain" description="RNA-binding S4" evidence="8">
    <location>
        <begin position="13"/>
        <end position="76"/>
    </location>
</feature>
<evidence type="ECO:0000256" key="4">
    <source>
        <dbReference type="ARBA" id="ARBA00023235"/>
    </source>
</evidence>
<keyword evidence="4 7" id="KW-0413">Isomerase</keyword>
<keyword evidence="10" id="KW-1185">Reference proteome</keyword>
<dbReference type="PANTHER" id="PTHR21600">
    <property type="entry name" value="MITOCHONDRIAL RNA PSEUDOURIDINE SYNTHASE"/>
    <property type="match status" value="1"/>
</dbReference>
<dbReference type="InterPro" id="IPR006224">
    <property type="entry name" value="PsdUridine_synth_RluA-like_CS"/>
</dbReference>
<dbReference type="RefSeq" id="WP_258877688.1">
    <property type="nucleotide sequence ID" value="NZ_CP048914.1"/>
</dbReference>
<dbReference type="InterPro" id="IPR006145">
    <property type="entry name" value="PsdUridine_synth_RsuA/RluA"/>
</dbReference>
<dbReference type="GO" id="GO:0120159">
    <property type="term" value="F:rRNA pseudouridine synthase activity"/>
    <property type="evidence" value="ECO:0007669"/>
    <property type="project" value="UniProtKB-ARBA"/>
</dbReference>
<dbReference type="AlphaFoldDB" id="A0A7L7KUF5"/>
<dbReference type="KEGG" id="xcl:G4Z02_08990"/>
<evidence type="ECO:0000256" key="6">
    <source>
        <dbReference type="PROSITE-ProRule" id="PRU00182"/>
    </source>
</evidence>
<feature type="active site" evidence="5">
    <location>
        <position position="135"/>
    </location>
</feature>
<dbReference type="InterPro" id="IPR036986">
    <property type="entry name" value="S4_RNA-bd_sf"/>
</dbReference>
<evidence type="ECO:0000256" key="1">
    <source>
        <dbReference type="ARBA" id="ARBA00000073"/>
    </source>
</evidence>
<dbReference type="PROSITE" id="PS01129">
    <property type="entry name" value="PSI_RLU"/>
    <property type="match status" value="1"/>
</dbReference>
<name>A0A7L7KUF5_9MOLU</name>
<sequence>METIIVKADQRLDRIDKYLADLLQDSRSTIQVMIKEEYILVNDEVVKTNYKVKEGDVITIEPMEEEEIDVTPENLPLEIVYQDDDVIVVNKSDDMVVHPGAGNYSGTMVNALLYHIPDFKAIKGEIRPGIVHRIDKETSGLLMVAKTPKALEHLSKQLQEKTVTRTYVALVDGVIPHNLGRIDAPIGRDPKNRQKMAVVEHGKPAVTNFNVVQRFAAHTLIECHLETGRTHQIRVHMNYINFPIVGDPKYGLRKTDTTHGQFLHAKTLGFIHPVTNEYMEFTSELPEYFTAFLEELE</sequence>
<dbReference type="FunFam" id="3.30.2350.10:FF:000006">
    <property type="entry name" value="Pseudouridine synthase"/>
    <property type="match status" value="1"/>
</dbReference>
<dbReference type="SUPFAM" id="SSF55120">
    <property type="entry name" value="Pseudouridine synthase"/>
    <property type="match status" value="1"/>
</dbReference>
<dbReference type="Pfam" id="PF00849">
    <property type="entry name" value="PseudoU_synth_2"/>
    <property type="match status" value="1"/>
</dbReference>
<dbReference type="EMBL" id="CP048914">
    <property type="protein sequence ID" value="QMS85876.1"/>
    <property type="molecule type" value="Genomic_DNA"/>
</dbReference>